<accession>A0A0W8E9N6</accession>
<proteinExistence type="predicted"/>
<comment type="caution">
    <text evidence="2">The sequence shown here is derived from an EMBL/GenBank/DDBJ whole genome shotgun (WGS) entry which is preliminary data.</text>
</comment>
<reference evidence="2" key="1">
    <citation type="journal article" date="2015" name="Proc. Natl. Acad. Sci. U.S.A.">
        <title>Networks of energetic and metabolic interactions define dynamics in microbial communities.</title>
        <authorList>
            <person name="Embree M."/>
            <person name="Liu J.K."/>
            <person name="Al-Bassam M.M."/>
            <person name="Zengler K."/>
        </authorList>
    </citation>
    <scope>NUCLEOTIDE SEQUENCE</scope>
</reference>
<feature type="transmembrane region" description="Helical" evidence="1">
    <location>
        <begin position="7"/>
        <end position="27"/>
    </location>
</feature>
<dbReference type="EMBL" id="LNQE01001818">
    <property type="protein sequence ID" value="KUG05370.1"/>
    <property type="molecule type" value="Genomic_DNA"/>
</dbReference>
<keyword evidence="1" id="KW-0472">Membrane</keyword>
<gene>
    <name evidence="2" type="ORF">ASZ90_017202</name>
</gene>
<sequence length="90" mass="9974">MIKNVLIIALLITELFIGALSLFALIYTGNQTYLLPLLIAAAGAFYAIPACSLRTTCSPPLPVHTTHYHILYVAEPTPPPQENININRRW</sequence>
<organism evidence="2">
    <name type="scientific">hydrocarbon metagenome</name>
    <dbReference type="NCBI Taxonomy" id="938273"/>
    <lineage>
        <taxon>unclassified sequences</taxon>
        <taxon>metagenomes</taxon>
        <taxon>ecological metagenomes</taxon>
    </lineage>
</organism>
<protein>
    <submittedName>
        <fullName evidence="2">Uncharacterized protein</fullName>
    </submittedName>
</protein>
<feature type="transmembrane region" description="Helical" evidence="1">
    <location>
        <begin position="33"/>
        <end position="53"/>
    </location>
</feature>
<name>A0A0W8E9N6_9ZZZZ</name>
<dbReference type="AlphaFoldDB" id="A0A0W8E9N6"/>
<keyword evidence="1" id="KW-1133">Transmembrane helix</keyword>
<keyword evidence="1" id="KW-0812">Transmembrane</keyword>
<evidence type="ECO:0000256" key="1">
    <source>
        <dbReference type="SAM" id="Phobius"/>
    </source>
</evidence>
<evidence type="ECO:0000313" key="2">
    <source>
        <dbReference type="EMBL" id="KUG05370.1"/>
    </source>
</evidence>